<dbReference type="EMBL" id="BSRZ01000034">
    <property type="protein sequence ID" value="GLW67693.1"/>
    <property type="molecule type" value="Genomic_DNA"/>
</dbReference>
<dbReference type="AlphaFoldDB" id="A0A9W6Q373"/>
<proteinExistence type="inferred from homology"/>
<evidence type="ECO:0000256" key="4">
    <source>
        <dbReference type="ARBA" id="ARBA00022741"/>
    </source>
</evidence>
<keyword evidence="3" id="KW-0237">DNA synthesis</keyword>
<dbReference type="GO" id="GO:0000166">
    <property type="term" value="F:nucleotide binding"/>
    <property type="evidence" value="ECO:0007669"/>
    <property type="project" value="UniProtKB-KW"/>
</dbReference>
<organism evidence="8 9">
    <name type="scientific">Actinomadura rubrobrunea</name>
    <dbReference type="NCBI Taxonomy" id="115335"/>
    <lineage>
        <taxon>Bacteria</taxon>
        <taxon>Bacillati</taxon>
        <taxon>Actinomycetota</taxon>
        <taxon>Actinomycetes</taxon>
        <taxon>Streptosporangiales</taxon>
        <taxon>Thermomonosporaceae</taxon>
        <taxon>Actinomadura</taxon>
    </lineage>
</organism>
<dbReference type="EC" id="1.17.4.1" evidence="2"/>
<name>A0A9W6Q373_9ACTN</name>
<keyword evidence="4" id="KW-0547">Nucleotide-binding</keyword>
<dbReference type="Proteomes" id="UP001165124">
    <property type="component" value="Unassembled WGS sequence"/>
</dbReference>
<gene>
    <name evidence="8" type="ORF">Arub01_59360</name>
</gene>
<evidence type="ECO:0000256" key="5">
    <source>
        <dbReference type="ARBA" id="ARBA00047754"/>
    </source>
</evidence>
<accession>A0A9W6Q373</accession>
<comment type="similarity">
    <text evidence="1">Belongs to the ribonucleoside diphosphate reductase class-2 family.</text>
</comment>
<comment type="catalytic activity">
    <reaction evidence="5">
        <text>a 2'-deoxyribonucleoside 5'-diphosphate + [thioredoxin]-disulfide + H2O = a ribonucleoside 5'-diphosphate + [thioredoxin]-dithiol</text>
        <dbReference type="Rhea" id="RHEA:23252"/>
        <dbReference type="Rhea" id="RHEA-COMP:10698"/>
        <dbReference type="Rhea" id="RHEA-COMP:10700"/>
        <dbReference type="ChEBI" id="CHEBI:15377"/>
        <dbReference type="ChEBI" id="CHEBI:29950"/>
        <dbReference type="ChEBI" id="CHEBI:50058"/>
        <dbReference type="ChEBI" id="CHEBI:57930"/>
        <dbReference type="ChEBI" id="CHEBI:73316"/>
        <dbReference type="EC" id="1.17.4.1"/>
    </reaction>
</comment>
<evidence type="ECO:0000256" key="2">
    <source>
        <dbReference type="ARBA" id="ARBA00012274"/>
    </source>
</evidence>
<evidence type="ECO:0000256" key="6">
    <source>
        <dbReference type="SAM" id="MobiDB-lite"/>
    </source>
</evidence>
<comment type="caution">
    <text evidence="8">The sequence shown here is derived from an EMBL/GenBank/DDBJ whole genome shotgun (WGS) entry which is preliminary data.</text>
</comment>
<evidence type="ECO:0000259" key="7">
    <source>
        <dbReference type="Pfam" id="PF12637"/>
    </source>
</evidence>
<sequence>MPKRAAGTTSVTIASEQIHMTTTARKDGSLGEVIIQWGTYGTTTAGLAHAYAEALTVGLQHGVPLSELVRQGRDLHFVPHGATTDPQISRARSVVDWAVRRLDLDWAPNEQQAPPGTAEQLDQARTRPPREDAAVPQPSPDELTVFWNDLATGIGTPSAR</sequence>
<reference evidence="8" key="1">
    <citation type="submission" date="2023-02" db="EMBL/GenBank/DDBJ databases">
        <title>Actinomadura rubrobrunea NBRC 14622.</title>
        <authorList>
            <person name="Ichikawa N."/>
            <person name="Sato H."/>
            <person name="Tonouchi N."/>
        </authorList>
    </citation>
    <scope>NUCLEOTIDE SEQUENCE</scope>
    <source>
        <strain evidence="8">NBRC 14622</strain>
    </source>
</reference>
<dbReference type="GO" id="GO:0004748">
    <property type="term" value="F:ribonucleoside-diphosphate reductase activity, thioredoxin disulfide as acceptor"/>
    <property type="evidence" value="ECO:0007669"/>
    <property type="project" value="UniProtKB-EC"/>
</dbReference>
<protein>
    <recommendedName>
        <fullName evidence="2">ribonucleoside-diphosphate reductase</fullName>
        <ecNumber evidence="2">1.17.4.1</ecNumber>
    </recommendedName>
</protein>
<dbReference type="GO" id="GO:0071897">
    <property type="term" value="P:DNA biosynthetic process"/>
    <property type="evidence" value="ECO:0007669"/>
    <property type="project" value="UniProtKB-KW"/>
</dbReference>
<dbReference type="InterPro" id="IPR024434">
    <property type="entry name" value="TSCPD_dom"/>
</dbReference>
<feature type="compositionally biased region" description="Basic and acidic residues" evidence="6">
    <location>
        <begin position="122"/>
        <end position="133"/>
    </location>
</feature>
<evidence type="ECO:0000256" key="3">
    <source>
        <dbReference type="ARBA" id="ARBA00022634"/>
    </source>
</evidence>
<dbReference type="RefSeq" id="WP_146150409.1">
    <property type="nucleotide sequence ID" value="NZ_BSRZ01000034.1"/>
</dbReference>
<evidence type="ECO:0000313" key="9">
    <source>
        <dbReference type="Proteomes" id="UP001165124"/>
    </source>
</evidence>
<evidence type="ECO:0000313" key="8">
    <source>
        <dbReference type="EMBL" id="GLW67693.1"/>
    </source>
</evidence>
<keyword evidence="9" id="KW-1185">Reference proteome</keyword>
<feature type="domain" description="TSCPD" evidence="7">
    <location>
        <begin position="3"/>
        <end position="103"/>
    </location>
</feature>
<dbReference type="Pfam" id="PF12637">
    <property type="entry name" value="TSCPD"/>
    <property type="match status" value="1"/>
</dbReference>
<evidence type="ECO:0000256" key="1">
    <source>
        <dbReference type="ARBA" id="ARBA00007405"/>
    </source>
</evidence>
<feature type="region of interest" description="Disordered" evidence="6">
    <location>
        <begin position="106"/>
        <end position="144"/>
    </location>
</feature>